<organism evidence="4">
    <name type="scientific">Thrips palmi</name>
    <name type="common">Melon thrips</name>
    <dbReference type="NCBI Taxonomy" id="161013"/>
    <lineage>
        <taxon>Eukaryota</taxon>
        <taxon>Metazoa</taxon>
        <taxon>Ecdysozoa</taxon>
        <taxon>Arthropoda</taxon>
        <taxon>Hexapoda</taxon>
        <taxon>Insecta</taxon>
        <taxon>Pterygota</taxon>
        <taxon>Neoptera</taxon>
        <taxon>Paraneoptera</taxon>
        <taxon>Thysanoptera</taxon>
        <taxon>Terebrantia</taxon>
        <taxon>Thripoidea</taxon>
        <taxon>Thripidae</taxon>
        <taxon>Thrips</taxon>
    </lineage>
</organism>
<feature type="domain" description="C2H2-type" evidence="2">
    <location>
        <begin position="282"/>
        <end position="302"/>
    </location>
</feature>
<proteinExistence type="predicted"/>
<dbReference type="OrthoDB" id="10373309at2759"/>
<evidence type="ECO:0000313" key="3">
    <source>
        <dbReference type="Proteomes" id="UP000515158"/>
    </source>
</evidence>
<feature type="compositionally biased region" description="Acidic residues" evidence="1">
    <location>
        <begin position="56"/>
        <end position="66"/>
    </location>
</feature>
<reference evidence="4" key="1">
    <citation type="submission" date="2025-08" db="UniProtKB">
        <authorList>
            <consortium name="RefSeq"/>
        </authorList>
    </citation>
    <scope>IDENTIFICATION</scope>
    <source>
        <tissue evidence="4">Total insect</tissue>
    </source>
</reference>
<evidence type="ECO:0000313" key="4">
    <source>
        <dbReference type="RefSeq" id="XP_034248810.1"/>
    </source>
</evidence>
<dbReference type="GeneID" id="117649822"/>
<dbReference type="PROSITE" id="PS00028">
    <property type="entry name" value="ZINC_FINGER_C2H2_1"/>
    <property type="match status" value="1"/>
</dbReference>
<sequence length="630" mass="72015">MLVALILLDQKDSKAMRKKSHLSNPPKRRRPKSSVNGFSSHPDSHDSASRDSSLYQDDEDIDVDDTPEPRIPDELKCTDYDAFNHYLFNDYPLQVEATVEKLTLDDSLPLTDQLKRAIRPPSFDSYDSMHWQPGDVYNIAGMYPEVCVEEEDFTRIKKQLDMEHIGKCSSWDEGKSSSWYSSNHDSFSEDSCGQTKAFTADGKLQPVQVLATGEVVAPDNSVYKTGSGQSKHSGRRKEGKSQRFESYKDLIENKPKKIEPSKEVENPRYITSSKPPVVGHECEKCGTLLKTAIKMQEHLERHKQLESLKKLAGQLPNKEQLVKEVPVLVNRALKGIMDEEAVSNLEKRVEAYARRLYYNSFPLWKEISRELVHEVWQYVTLTELALLPTVDGDHFIWSRNMWLTTGGRRESFVLNLLFLYPDDSEVVEVFFYKFFVKLNEAVYKFGMKCLGSPDVTSDSLSEEHDARSDPGLEDLHTLCALVLRTYVKRASQNKTVKGWSAVYKCMKRNFLEHKDSGKHPKSAEMKDWAFGESNSLVASKQAFKLFSLLEAVIDNINKVNPTCDGPAALHKLVLRAVYLRQDIIRAWDKLVATSHFEEMDSLFVLEMLVKSFAFFSGCANARKQKEREME</sequence>
<feature type="compositionally biased region" description="Basic residues" evidence="1">
    <location>
        <begin position="16"/>
        <end position="32"/>
    </location>
</feature>
<dbReference type="KEGG" id="tpal:117649822"/>
<dbReference type="RefSeq" id="XP_034248810.1">
    <property type="nucleotide sequence ID" value="XM_034392919.1"/>
</dbReference>
<dbReference type="AlphaFoldDB" id="A0A6P8ZUP0"/>
<dbReference type="InParanoid" id="A0A6P8ZUP0"/>
<dbReference type="InterPro" id="IPR013087">
    <property type="entry name" value="Znf_C2H2_type"/>
</dbReference>
<keyword evidence="3" id="KW-1185">Reference proteome</keyword>
<dbReference type="Proteomes" id="UP000515158">
    <property type="component" value="Unplaced"/>
</dbReference>
<name>A0A6P8ZUP0_THRPL</name>
<accession>A0A6P8ZUP0</accession>
<evidence type="ECO:0000256" key="1">
    <source>
        <dbReference type="SAM" id="MobiDB-lite"/>
    </source>
</evidence>
<feature type="region of interest" description="Disordered" evidence="1">
    <location>
        <begin position="219"/>
        <end position="245"/>
    </location>
</feature>
<protein>
    <submittedName>
        <fullName evidence="4">Uncharacterized protein LOC117649822 isoform X1</fullName>
    </submittedName>
</protein>
<gene>
    <name evidence="4" type="primary">LOC117649822</name>
</gene>
<evidence type="ECO:0000259" key="2">
    <source>
        <dbReference type="PROSITE" id="PS00028"/>
    </source>
</evidence>
<feature type="region of interest" description="Disordered" evidence="1">
    <location>
        <begin position="13"/>
        <end position="73"/>
    </location>
</feature>
<feature type="compositionally biased region" description="Polar residues" evidence="1">
    <location>
        <begin position="222"/>
        <end position="231"/>
    </location>
</feature>